<dbReference type="GO" id="GO:0047672">
    <property type="term" value="F:anthranilate N-benzoyltransferase activity"/>
    <property type="evidence" value="ECO:0007669"/>
    <property type="project" value="UniProtKB-EC"/>
</dbReference>
<dbReference type="InterPro" id="IPR050317">
    <property type="entry name" value="Plant_Fungal_Acyltransferase"/>
</dbReference>
<evidence type="ECO:0000256" key="3">
    <source>
        <dbReference type="ARBA" id="ARBA00023241"/>
    </source>
</evidence>
<keyword evidence="3" id="KW-0284">Flavonoid biosynthesis</keyword>
<dbReference type="InterPro" id="IPR023213">
    <property type="entry name" value="CAT-like_dom_sf"/>
</dbReference>
<comment type="function">
    <text evidence="6">Catalyzes the formation of N-benzoylanthranilate, in the course of methoxydianthramide B, a phytoalexin. Phytoalexins are produced in response to infection by parasites, and are essential for the expression of disease resistance.</text>
</comment>
<sequence>MENIVNNGNNKMDLQFKQGNPTKVPPMKETQKGEYFLCNLDQNIAVIMKTIYLYKSNEKGNEDAPKVIKDALAKVLVHYYPLAGRLTLSSDRKLIVDCTGEGPPFVEAEADCSMVQLLGLAAADPLLLNNLVYEVPGVQSILETPILTVKVTKFNCGAFAVGMAMNHCMADGKSAAEFVNSWGETARQLPLSIPPHLDRSILKARDPPHVDFPQNEFLDIEDISNIQALYNAEQIVYGAFTFDPEKLLKLKTKALENNSLTKCTTFEALSAFVWKSRSKALRMSPDQITKLLFAVDGRSRFDPVLPSGFFGNGMVLTVALCKAGELLENPLSFAVELVQNAIKLVTDSYMRSAIDYIEINRSRPSMNGTLLITAWSKLSFHTTDFGWGETVYTGPVGVPGNEVAVFLPHGPDRNGINVHLGMPASAVKIFQEDIIEV</sequence>
<comment type="catalytic activity">
    <reaction evidence="5">
        <text>anthranilate + benzoyl-CoA = N-benzoylanthranilate + CoA</text>
        <dbReference type="Rhea" id="RHEA:21600"/>
        <dbReference type="ChEBI" id="CHEBI:16567"/>
        <dbReference type="ChEBI" id="CHEBI:17331"/>
        <dbReference type="ChEBI" id="CHEBI:57287"/>
        <dbReference type="ChEBI" id="CHEBI:57369"/>
        <dbReference type="EC" id="2.3.1.144"/>
    </reaction>
</comment>
<evidence type="ECO:0000256" key="5">
    <source>
        <dbReference type="ARBA" id="ARBA00051588"/>
    </source>
</evidence>
<protein>
    <recommendedName>
        <fullName evidence="8">anthranilate N-benzoyltransferase</fullName>
        <ecNumber evidence="8">2.3.1.144</ecNumber>
    </recommendedName>
</protein>
<comment type="pathway">
    <text evidence="7">Phytoalexin biosynthesis; methoxydianthramide B biosynthesis.</text>
</comment>
<feature type="region of interest" description="Disordered" evidence="9">
    <location>
        <begin position="1"/>
        <end position="21"/>
    </location>
</feature>
<gene>
    <name evidence="10" type="ORF">RND81_13G096600</name>
</gene>
<comment type="caution">
    <text evidence="10">The sequence shown here is derived from an EMBL/GenBank/DDBJ whole genome shotgun (WGS) entry which is preliminary data.</text>
</comment>
<dbReference type="EC" id="2.3.1.144" evidence="8"/>
<keyword evidence="11" id="KW-1185">Reference proteome</keyword>
<dbReference type="PANTHER" id="PTHR31642:SF310">
    <property type="entry name" value="FATTY ALCOHOL:CAFFEOYL-COA ACYLTRANSFERASE"/>
    <property type="match status" value="1"/>
</dbReference>
<keyword evidence="4" id="KW-0012">Acyltransferase</keyword>
<evidence type="ECO:0000313" key="11">
    <source>
        <dbReference type="Proteomes" id="UP001443914"/>
    </source>
</evidence>
<dbReference type="GO" id="GO:0009813">
    <property type="term" value="P:flavonoid biosynthetic process"/>
    <property type="evidence" value="ECO:0007669"/>
    <property type="project" value="UniProtKB-KW"/>
</dbReference>
<dbReference type="EMBL" id="JBDFQZ010000013">
    <property type="protein sequence ID" value="KAK9668930.1"/>
    <property type="molecule type" value="Genomic_DNA"/>
</dbReference>
<evidence type="ECO:0000256" key="4">
    <source>
        <dbReference type="ARBA" id="ARBA00023315"/>
    </source>
</evidence>
<dbReference type="PANTHER" id="PTHR31642">
    <property type="entry name" value="TRICHOTHECENE 3-O-ACETYLTRANSFERASE"/>
    <property type="match status" value="1"/>
</dbReference>
<evidence type="ECO:0000256" key="9">
    <source>
        <dbReference type="SAM" id="MobiDB-lite"/>
    </source>
</evidence>
<organism evidence="10 11">
    <name type="scientific">Saponaria officinalis</name>
    <name type="common">Common soapwort</name>
    <name type="synonym">Lychnis saponaria</name>
    <dbReference type="NCBI Taxonomy" id="3572"/>
    <lineage>
        <taxon>Eukaryota</taxon>
        <taxon>Viridiplantae</taxon>
        <taxon>Streptophyta</taxon>
        <taxon>Embryophyta</taxon>
        <taxon>Tracheophyta</taxon>
        <taxon>Spermatophyta</taxon>
        <taxon>Magnoliopsida</taxon>
        <taxon>eudicotyledons</taxon>
        <taxon>Gunneridae</taxon>
        <taxon>Pentapetalae</taxon>
        <taxon>Caryophyllales</taxon>
        <taxon>Caryophyllaceae</taxon>
        <taxon>Caryophylleae</taxon>
        <taxon>Saponaria</taxon>
    </lineage>
</organism>
<proteinExistence type="inferred from homology"/>
<dbReference type="FunFam" id="3.30.559.10:FF:000008">
    <property type="entry name" value="Tryptamine hydroxycinnamoyl transferase"/>
    <property type="match status" value="1"/>
</dbReference>
<evidence type="ECO:0000256" key="7">
    <source>
        <dbReference type="ARBA" id="ARBA00060639"/>
    </source>
</evidence>
<keyword evidence="2" id="KW-0808">Transferase</keyword>
<evidence type="ECO:0000313" key="10">
    <source>
        <dbReference type="EMBL" id="KAK9668930.1"/>
    </source>
</evidence>
<name>A0AAW1H5F8_SAPOF</name>
<evidence type="ECO:0000256" key="1">
    <source>
        <dbReference type="ARBA" id="ARBA00009861"/>
    </source>
</evidence>
<comment type="similarity">
    <text evidence="1">Belongs to the plant acyltransferase family.</text>
</comment>
<dbReference type="AlphaFoldDB" id="A0AAW1H5F8"/>
<dbReference type="EMBL" id="JBDFQZ010000013">
    <property type="protein sequence ID" value="KAK9668929.1"/>
    <property type="molecule type" value="Genomic_DNA"/>
</dbReference>
<accession>A0AAW1H5F8</accession>
<evidence type="ECO:0000256" key="8">
    <source>
        <dbReference type="ARBA" id="ARBA00066420"/>
    </source>
</evidence>
<dbReference type="Proteomes" id="UP001443914">
    <property type="component" value="Unassembled WGS sequence"/>
</dbReference>
<reference evidence="10 11" key="1">
    <citation type="submission" date="2024-03" db="EMBL/GenBank/DDBJ databases">
        <title>WGS assembly of Saponaria officinalis var. Norfolk2.</title>
        <authorList>
            <person name="Jenkins J."/>
            <person name="Shu S."/>
            <person name="Grimwood J."/>
            <person name="Barry K."/>
            <person name="Goodstein D."/>
            <person name="Schmutz J."/>
            <person name="Leebens-Mack J."/>
            <person name="Osbourn A."/>
        </authorList>
    </citation>
    <scope>NUCLEOTIDE SEQUENCE [LARGE SCALE GENOMIC DNA]</scope>
    <source>
        <strain evidence="11">cv. Norfolk2</strain>
        <strain evidence="10">JIC</strain>
        <tissue evidence="10">Leaf</tissue>
    </source>
</reference>
<dbReference type="EMBL" id="JBDFQZ010000013">
    <property type="protein sequence ID" value="KAK9668931.1"/>
    <property type="molecule type" value="Genomic_DNA"/>
</dbReference>
<evidence type="ECO:0000256" key="6">
    <source>
        <dbReference type="ARBA" id="ARBA00053209"/>
    </source>
</evidence>
<evidence type="ECO:0000256" key="2">
    <source>
        <dbReference type="ARBA" id="ARBA00022679"/>
    </source>
</evidence>
<dbReference type="Gene3D" id="3.30.559.10">
    <property type="entry name" value="Chloramphenicol acetyltransferase-like domain"/>
    <property type="match status" value="2"/>
</dbReference>
<dbReference type="Pfam" id="PF02458">
    <property type="entry name" value="Transferase"/>
    <property type="match status" value="1"/>
</dbReference>